<evidence type="ECO:0000313" key="1">
    <source>
        <dbReference type="EMBL" id="SDU74812.1"/>
    </source>
</evidence>
<sequence>MRRDWMVWLGCFLLFGCGAVWAMVPLNISFFEVNSIHDLFDMFSSAATVYVVVFGVELWRRQVSGQADLELARKVAVLALRIKEASLEAWIDAKFSINQHGYGLNSLGAELMDKISQRMGERLKIRESLQIDFLLVLQEARAIWGVDFSKKYNGIIKLYFECNRCSKAYLSWVDTSEPNFSRKQFSQTIAEVHDYLSKVGFFNAEGRMEKEINHLTLAADLALEKKMLRSSNR</sequence>
<dbReference type="AlphaFoldDB" id="A0AAX2DIW9"/>
<name>A0AAX2DIW9_9PSED</name>
<proteinExistence type="predicted"/>
<dbReference type="RefSeq" id="WP_047702063.1">
    <property type="nucleotide sequence ID" value="NZ_LT629790.1"/>
</dbReference>
<dbReference type="GeneID" id="76215249"/>
<gene>
    <name evidence="1" type="ORF">SAMN05216476_5288</name>
</gene>
<accession>A0AAX2DIW9</accession>
<reference evidence="1 2" key="1">
    <citation type="submission" date="2016-10" db="EMBL/GenBank/DDBJ databases">
        <authorList>
            <person name="Varghese N."/>
            <person name="Submissions S."/>
        </authorList>
    </citation>
    <scope>NUCLEOTIDE SEQUENCE [LARGE SCALE GENOMIC DNA]</scope>
    <source>
        <strain evidence="1 2">DSM 16733</strain>
    </source>
</reference>
<dbReference type="Proteomes" id="UP000183772">
    <property type="component" value="Chromosome I"/>
</dbReference>
<protein>
    <recommendedName>
        <fullName evidence="3">DUF4760 domain-containing protein</fullName>
    </recommendedName>
</protein>
<evidence type="ECO:0000313" key="2">
    <source>
        <dbReference type="Proteomes" id="UP000183772"/>
    </source>
</evidence>
<dbReference type="PROSITE" id="PS51257">
    <property type="entry name" value="PROKAR_LIPOPROTEIN"/>
    <property type="match status" value="1"/>
</dbReference>
<keyword evidence="2" id="KW-1185">Reference proteome</keyword>
<organism evidence="1 2">
    <name type="scientific">Pseudomonas mediterranea</name>
    <dbReference type="NCBI Taxonomy" id="183795"/>
    <lineage>
        <taxon>Bacteria</taxon>
        <taxon>Pseudomonadati</taxon>
        <taxon>Pseudomonadota</taxon>
        <taxon>Gammaproteobacteria</taxon>
        <taxon>Pseudomonadales</taxon>
        <taxon>Pseudomonadaceae</taxon>
        <taxon>Pseudomonas</taxon>
    </lineage>
</organism>
<dbReference type="EMBL" id="LT629790">
    <property type="protein sequence ID" value="SDU74812.1"/>
    <property type="molecule type" value="Genomic_DNA"/>
</dbReference>
<evidence type="ECO:0008006" key="3">
    <source>
        <dbReference type="Google" id="ProtNLM"/>
    </source>
</evidence>